<dbReference type="InterPro" id="IPR059052">
    <property type="entry name" value="HH_YbhG-like"/>
</dbReference>
<name>A0ABV2SF31_9GAMM</name>
<dbReference type="EMBL" id="JBEWTB010000002">
    <property type="protein sequence ID" value="MET4756350.1"/>
    <property type="molecule type" value="Genomic_DNA"/>
</dbReference>
<gene>
    <name evidence="5" type="ORF">V5J35_001542</name>
</gene>
<comment type="subcellular location">
    <subcellularLocation>
        <location evidence="1">Cell envelope</location>
    </subcellularLocation>
</comment>
<evidence type="ECO:0000256" key="1">
    <source>
        <dbReference type="ARBA" id="ARBA00004196"/>
    </source>
</evidence>
<dbReference type="RefSeq" id="WP_354010697.1">
    <property type="nucleotide sequence ID" value="NZ_JBEWTA010000001.1"/>
</dbReference>
<dbReference type="InterPro" id="IPR050465">
    <property type="entry name" value="UPF0194_transport"/>
</dbReference>
<dbReference type="PROSITE" id="PS51257">
    <property type="entry name" value="PROKAR_LIPOPROTEIN"/>
    <property type="match status" value="1"/>
</dbReference>
<dbReference type="PANTHER" id="PTHR32347:SF29">
    <property type="entry name" value="UPF0194 MEMBRANE PROTEIN YBHG"/>
    <property type="match status" value="1"/>
</dbReference>
<proteinExistence type="predicted"/>
<protein>
    <submittedName>
        <fullName evidence="5">HlyD family secretion protein</fullName>
    </submittedName>
</protein>
<evidence type="ECO:0000313" key="5">
    <source>
        <dbReference type="EMBL" id="MET4756350.1"/>
    </source>
</evidence>
<comment type="caution">
    <text evidence="5">The sequence shown here is derived from an EMBL/GenBank/DDBJ whole genome shotgun (WGS) entry which is preliminary data.</text>
</comment>
<dbReference type="Gene3D" id="1.10.287.470">
    <property type="entry name" value="Helix hairpin bin"/>
    <property type="match status" value="2"/>
</dbReference>
<feature type="domain" description="YbhG-like alpha-helical hairpin" evidence="4">
    <location>
        <begin position="73"/>
        <end position="201"/>
    </location>
</feature>
<sequence>MTTSRLHAVLSRLPFLFTFSLILSGCTNDSSTQILGTLERDRIVLSATSSEIIVEVLTPEGSRVTEGDLILRLDDQKQQSLVASAQAEVERAEAYLDELNSGARPEEIAAARAQVASQKALYTEARKNYERISVLVEKNTLTQSDLDTALAKQNSLSANLQNVKDKLQLLLQGTRIETLEQAEASLVRARAALQLERQKLDELSLYATRDSWLDSLPRHQGERVAAGTPLAVLLADNVPYARIYIPEPVRTQVSVGDKLAIHIDGVDRIYTGTLRKVALDPAFTPHYALNEKERSQLVYLAEVQLPPSAAELPTGIPVQVELP</sequence>
<dbReference type="Proteomes" id="UP001549366">
    <property type="component" value="Unassembled WGS sequence"/>
</dbReference>
<keyword evidence="2 3" id="KW-0175">Coiled coil</keyword>
<evidence type="ECO:0000313" key="6">
    <source>
        <dbReference type="Proteomes" id="UP001549366"/>
    </source>
</evidence>
<accession>A0ABV2SF31</accession>
<feature type="coiled-coil region" evidence="3">
    <location>
        <begin position="82"/>
        <end position="199"/>
    </location>
</feature>
<dbReference type="PANTHER" id="PTHR32347">
    <property type="entry name" value="EFFLUX SYSTEM COMPONENT YKNX-RELATED"/>
    <property type="match status" value="1"/>
</dbReference>
<organism evidence="5 6">
    <name type="scientific">Endozoicomonas lisbonensis</name>
    <dbReference type="NCBI Taxonomy" id="3120522"/>
    <lineage>
        <taxon>Bacteria</taxon>
        <taxon>Pseudomonadati</taxon>
        <taxon>Pseudomonadota</taxon>
        <taxon>Gammaproteobacteria</taxon>
        <taxon>Oceanospirillales</taxon>
        <taxon>Endozoicomonadaceae</taxon>
        <taxon>Endozoicomonas</taxon>
    </lineage>
</organism>
<evidence type="ECO:0000259" key="4">
    <source>
        <dbReference type="Pfam" id="PF25881"/>
    </source>
</evidence>
<evidence type="ECO:0000256" key="2">
    <source>
        <dbReference type="ARBA" id="ARBA00023054"/>
    </source>
</evidence>
<dbReference type="Gene3D" id="2.40.50.100">
    <property type="match status" value="1"/>
</dbReference>
<reference evidence="5 6" key="1">
    <citation type="submission" date="2024-06" db="EMBL/GenBank/DDBJ databases">
        <title>Genomic Encyclopedia of Type Strains, Phase V (KMG-V): Genome sequencing to study the core and pangenomes of soil and plant-associated prokaryotes.</title>
        <authorList>
            <person name="Whitman W."/>
        </authorList>
    </citation>
    <scope>NUCLEOTIDE SEQUENCE [LARGE SCALE GENOMIC DNA]</scope>
    <source>
        <strain evidence="5 6">NE40</strain>
    </source>
</reference>
<keyword evidence="6" id="KW-1185">Reference proteome</keyword>
<dbReference type="Pfam" id="PF25881">
    <property type="entry name" value="HH_YBHG"/>
    <property type="match status" value="1"/>
</dbReference>
<evidence type="ECO:0000256" key="3">
    <source>
        <dbReference type="SAM" id="Coils"/>
    </source>
</evidence>